<comment type="similarity">
    <text evidence="1 9">Belongs to the metallo-dependent hydrolases superfamily. NagA family.</text>
</comment>
<accession>A0A9X4AG07</accession>
<evidence type="ECO:0000256" key="11">
    <source>
        <dbReference type="PIRSR" id="PIRSR038994-3"/>
    </source>
</evidence>
<evidence type="ECO:0000313" key="13">
    <source>
        <dbReference type="EMBL" id="MDC3418567.1"/>
    </source>
</evidence>
<evidence type="ECO:0000256" key="1">
    <source>
        <dbReference type="ARBA" id="ARBA00010716"/>
    </source>
</evidence>
<evidence type="ECO:0000256" key="5">
    <source>
        <dbReference type="ARBA" id="ARBA00022801"/>
    </source>
</evidence>
<dbReference type="NCBIfam" id="TIGR00221">
    <property type="entry name" value="nagA"/>
    <property type="match status" value="1"/>
</dbReference>
<evidence type="ECO:0000256" key="10">
    <source>
        <dbReference type="PIRSR" id="PIRSR038994-1"/>
    </source>
</evidence>
<dbReference type="FunFam" id="3.20.20.140:FF:000004">
    <property type="entry name" value="N-acetylglucosamine-6-phosphate deacetylase"/>
    <property type="match status" value="1"/>
</dbReference>
<dbReference type="InterPro" id="IPR011059">
    <property type="entry name" value="Metal-dep_hydrolase_composite"/>
</dbReference>
<comment type="catalytic activity">
    <reaction evidence="7">
        <text>N-acetyl-D-glucosamine 6-phosphate + H2O = D-glucosamine 6-phosphate + acetate</text>
        <dbReference type="Rhea" id="RHEA:22936"/>
        <dbReference type="ChEBI" id="CHEBI:15377"/>
        <dbReference type="ChEBI" id="CHEBI:30089"/>
        <dbReference type="ChEBI" id="CHEBI:57513"/>
        <dbReference type="ChEBI" id="CHEBI:58725"/>
        <dbReference type="EC" id="3.5.1.25"/>
    </reaction>
</comment>
<dbReference type="EMBL" id="JAMQKC010000032">
    <property type="protein sequence ID" value="MDC3418567.1"/>
    <property type="molecule type" value="Genomic_DNA"/>
</dbReference>
<evidence type="ECO:0000256" key="7">
    <source>
        <dbReference type="ARBA" id="ARBA00047647"/>
    </source>
</evidence>
<feature type="binding site" evidence="11">
    <location>
        <position position="209"/>
    </location>
    <ligand>
        <name>Zn(2+)</name>
        <dbReference type="ChEBI" id="CHEBI:29105"/>
    </ligand>
</feature>
<dbReference type="InterPro" id="IPR032466">
    <property type="entry name" value="Metal_Hydrolase"/>
</dbReference>
<evidence type="ECO:0000256" key="4">
    <source>
        <dbReference type="ARBA" id="ARBA00022723"/>
    </source>
</evidence>
<sequence>MGTVIINNATIYTEAGVLLKGFIKINNGKITDVGAGEEIANQTEVGNGHPSQEVIDLPAGYKMVPGMIDVHIHGANGADTMDATPEALATIAAALPREGTTSFLATTITQEVAAIETALQTAGNFITNQASSGAAEVIGIHLEGPFINEKRAGAQPLAHIIDPNVALFQKWQEIARNQIKMVTLAPEQPGGIELTRYLKETGVVASIGHSDATLAQVDDAIAQGLTHVTHLYNQMREFHHREPGVVGAALLRDDLVVEIIADGVHSRRESVQLAFRQKTADRLQLITDAMRAKCLKNGTYDLGGQEVTVKGNKAYLPDGTLAGSVLEMGHAFRNMIKFSGCQVEDAIKMSSTNAAKELGIFDRKGSIAVGKDADLVILDEDNDVYMTFCRGKLAYKRGD</sequence>
<proteinExistence type="inferred from homology"/>
<dbReference type="GO" id="GO:0008448">
    <property type="term" value="F:N-acetylglucosamine-6-phosphate deacetylase activity"/>
    <property type="evidence" value="ECO:0007669"/>
    <property type="project" value="UniProtKB-EC"/>
</dbReference>
<evidence type="ECO:0000256" key="8">
    <source>
        <dbReference type="ARBA" id="ARBA00060590"/>
    </source>
</evidence>
<dbReference type="PANTHER" id="PTHR11113:SF14">
    <property type="entry name" value="N-ACETYLGLUCOSAMINE-6-PHOSPHATE DEACETYLASE"/>
    <property type="match status" value="1"/>
</dbReference>
<comment type="pathway">
    <text evidence="8">Amino-sugar metabolism; N-acetylneuraminate degradation; D-fructose 6-phosphate from N-acetylneuraminate: step 4/5.</text>
</comment>
<dbReference type="Gene3D" id="3.20.20.140">
    <property type="entry name" value="Metal-dependent hydrolases"/>
    <property type="match status" value="1"/>
</dbReference>
<name>A0A9X4AG07_9BACI</name>
<evidence type="ECO:0000256" key="6">
    <source>
        <dbReference type="ARBA" id="ARBA00023277"/>
    </source>
</evidence>
<gene>
    <name evidence="13" type="primary">nagA</name>
    <name evidence="13" type="ORF">NC799_17035</name>
</gene>
<reference evidence="13" key="1">
    <citation type="submission" date="2022-06" db="EMBL/GenBank/DDBJ databases">
        <title>Aquibacillus sp. a new bacterium isolated from soil saline samples.</title>
        <authorList>
            <person name="Galisteo C."/>
            <person name="De La Haba R."/>
            <person name="Sanchez-Porro C."/>
            <person name="Ventosa A."/>
        </authorList>
    </citation>
    <scope>NUCLEOTIDE SEQUENCE</scope>
    <source>
        <strain evidence="13">3ASR75-54</strain>
    </source>
</reference>
<evidence type="ECO:0000256" key="3">
    <source>
        <dbReference type="ARBA" id="ARBA00018029"/>
    </source>
</evidence>
<dbReference type="PIRSF" id="PIRSF038994">
    <property type="entry name" value="NagA"/>
    <property type="match status" value="1"/>
</dbReference>
<dbReference type="Gene3D" id="2.30.40.10">
    <property type="entry name" value="Urease, subunit C, domain 1"/>
    <property type="match status" value="1"/>
</dbReference>
<dbReference type="CDD" id="cd00854">
    <property type="entry name" value="NagA"/>
    <property type="match status" value="1"/>
</dbReference>
<feature type="domain" description="Amidohydrolase-related" evidence="12">
    <location>
        <begin position="63"/>
        <end position="393"/>
    </location>
</feature>
<dbReference type="AlphaFoldDB" id="A0A9X4AG07"/>
<dbReference type="InterPro" id="IPR006680">
    <property type="entry name" value="Amidohydro-rel"/>
</dbReference>
<keyword evidence="14" id="KW-1185">Reference proteome</keyword>
<evidence type="ECO:0000256" key="2">
    <source>
        <dbReference type="ARBA" id="ARBA00011899"/>
    </source>
</evidence>
<evidence type="ECO:0000256" key="9">
    <source>
        <dbReference type="PIRNR" id="PIRNR038994"/>
    </source>
</evidence>
<feature type="binding site" evidence="11">
    <location>
        <position position="143"/>
    </location>
    <ligand>
        <name>Zn(2+)</name>
        <dbReference type="ChEBI" id="CHEBI:29105"/>
    </ligand>
</feature>
<keyword evidence="4 11" id="KW-0479">Metal-binding</keyword>
<evidence type="ECO:0000259" key="12">
    <source>
        <dbReference type="Pfam" id="PF01979"/>
    </source>
</evidence>
<dbReference type="GO" id="GO:0006046">
    <property type="term" value="P:N-acetylglucosamine catabolic process"/>
    <property type="evidence" value="ECO:0007669"/>
    <property type="project" value="TreeGrafter"/>
</dbReference>
<dbReference type="Pfam" id="PF01979">
    <property type="entry name" value="Amidohydro_1"/>
    <property type="match status" value="1"/>
</dbReference>
<evidence type="ECO:0000313" key="14">
    <source>
        <dbReference type="Proteomes" id="UP001145069"/>
    </source>
</evidence>
<keyword evidence="6 9" id="KW-0119">Carbohydrate metabolism</keyword>
<organism evidence="13 14">
    <name type="scientific">Aquibacillus salsiterrae</name>
    <dbReference type="NCBI Taxonomy" id="2950439"/>
    <lineage>
        <taxon>Bacteria</taxon>
        <taxon>Bacillati</taxon>
        <taxon>Bacillota</taxon>
        <taxon>Bacilli</taxon>
        <taxon>Bacillales</taxon>
        <taxon>Bacillaceae</taxon>
        <taxon>Aquibacillus</taxon>
    </lineage>
</organism>
<dbReference type="RefSeq" id="WP_272447636.1">
    <property type="nucleotide sequence ID" value="NZ_JAMQKC010000032.1"/>
</dbReference>
<dbReference type="GO" id="GO:0046872">
    <property type="term" value="F:metal ion binding"/>
    <property type="evidence" value="ECO:0007669"/>
    <property type="project" value="UniProtKB-KW"/>
</dbReference>
<keyword evidence="5 9" id="KW-0378">Hydrolase</keyword>
<dbReference type="InterPro" id="IPR003764">
    <property type="entry name" value="GlcNAc_6-P_deAcase"/>
</dbReference>
<dbReference type="SUPFAM" id="SSF51338">
    <property type="entry name" value="Composite domain of metallo-dependent hydrolases"/>
    <property type="match status" value="1"/>
</dbReference>
<protein>
    <recommendedName>
        <fullName evidence="3">N-acetylglucosamine-6-phosphate deacetylase</fullName>
        <ecNumber evidence="2">3.5.1.25</ecNumber>
    </recommendedName>
</protein>
<dbReference type="PANTHER" id="PTHR11113">
    <property type="entry name" value="N-ACETYLGLUCOSAMINE-6-PHOSPHATE DEACETYLASE"/>
    <property type="match status" value="1"/>
</dbReference>
<dbReference type="EC" id="3.5.1.25" evidence="2"/>
<dbReference type="SUPFAM" id="SSF51556">
    <property type="entry name" value="Metallo-dependent hydrolases"/>
    <property type="match status" value="1"/>
</dbReference>
<dbReference type="Proteomes" id="UP001145069">
    <property type="component" value="Unassembled WGS sequence"/>
</dbReference>
<feature type="active site" description="Proton donor/acceptor" evidence="10">
    <location>
        <position position="288"/>
    </location>
</feature>
<comment type="caution">
    <text evidence="13">The sequence shown here is derived from an EMBL/GenBank/DDBJ whole genome shotgun (WGS) entry which is preliminary data.</text>
</comment>
<feature type="binding site" evidence="11">
    <location>
        <position position="230"/>
    </location>
    <ligand>
        <name>Zn(2+)</name>
        <dbReference type="ChEBI" id="CHEBI:29105"/>
    </ligand>
</feature>
<comment type="cofactor">
    <cofactor evidence="11">
        <name>a divalent metal cation</name>
        <dbReference type="ChEBI" id="CHEBI:60240"/>
    </cofactor>
    <text evidence="11">Binds 1 divalent metal cation per subunit.</text>
</comment>